<dbReference type="AlphaFoldDB" id="A0A7U9TIZ4"/>
<feature type="transmembrane region" description="Helical" evidence="1">
    <location>
        <begin position="15"/>
        <end position="33"/>
    </location>
</feature>
<evidence type="ECO:0000313" key="3">
    <source>
        <dbReference type="Proteomes" id="UP000620133"/>
    </source>
</evidence>
<evidence type="ECO:0000313" key="2">
    <source>
        <dbReference type="EMBL" id="BCR35680.1"/>
    </source>
</evidence>
<feature type="transmembrane region" description="Helical" evidence="1">
    <location>
        <begin position="39"/>
        <end position="58"/>
    </location>
</feature>
<name>A0A7U9TIZ4_9MOLU</name>
<dbReference type="EMBL" id="AP024412">
    <property type="protein sequence ID" value="BCR35680.1"/>
    <property type="molecule type" value="Genomic_DNA"/>
</dbReference>
<dbReference type="Proteomes" id="UP000620133">
    <property type="component" value="Chromosome"/>
</dbReference>
<organism evidence="2 3">
    <name type="scientific">Mariniplasma anaerobium</name>
    <dbReference type="NCBI Taxonomy" id="2735436"/>
    <lineage>
        <taxon>Bacteria</taxon>
        <taxon>Bacillati</taxon>
        <taxon>Mycoplasmatota</taxon>
        <taxon>Mollicutes</taxon>
        <taxon>Acholeplasmatales</taxon>
        <taxon>Acholeplasmataceae</taxon>
        <taxon>Mariniplasma</taxon>
    </lineage>
</organism>
<protein>
    <submittedName>
        <fullName evidence="2">Uncharacterized protein</fullName>
    </submittedName>
</protein>
<keyword evidence="1" id="KW-1133">Transmembrane helix</keyword>
<evidence type="ECO:0000256" key="1">
    <source>
        <dbReference type="SAM" id="Phobius"/>
    </source>
</evidence>
<dbReference type="KEGG" id="manr:MPAN_005730"/>
<reference evidence="2" key="1">
    <citation type="submission" date="2021-01" db="EMBL/GenBank/DDBJ databases">
        <title>Draft genome sequence of Acholeplasmataceae bacterium strain Mahy22.</title>
        <authorList>
            <person name="Watanabe M."/>
            <person name="Kojima H."/>
            <person name="Fukui M."/>
        </authorList>
    </citation>
    <scope>NUCLEOTIDE SEQUENCE</scope>
    <source>
        <strain evidence="2">Mahy22</strain>
    </source>
</reference>
<keyword evidence="1" id="KW-0472">Membrane</keyword>
<sequence>MFTLRRLVLGEKMRLIMMFVFFVVFVIIGVQFISSQDSLTNIILSIVFLSFFSFFFLLSEVLRFIYRQATRALVVDCDPKLAEQYIKKITKLDVIKGYRNTNLVFYSLMYMDQGDFKKLDEHIENPVFQTSSSLRLIYNYNKFYISLHDNKFEVATKYFRLITEAYTVKTKKRKTAKAVYSFNLIAADYYIYKKNLTKAEQNLKAINEDLLNLREKTYYYVSQAKFNQLKGNEQKEITFLTQAKDISENLYHVANYA</sequence>
<gene>
    <name evidence="2" type="ORF">MPAN_005730</name>
</gene>
<keyword evidence="1" id="KW-0812">Transmembrane</keyword>
<proteinExistence type="predicted"/>
<keyword evidence="3" id="KW-1185">Reference proteome</keyword>
<accession>A0A7U9TIZ4</accession>
<dbReference type="RefSeq" id="WP_176238522.1">
    <property type="nucleotide sequence ID" value="NZ_AP024412.1"/>
</dbReference>